<dbReference type="Gene3D" id="3.30.565.10">
    <property type="entry name" value="Histidine kinase-like ATPase, C-terminal domain"/>
    <property type="match status" value="1"/>
</dbReference>
<reference evidence="2 3" key="1">
    <citation type="submission" date="2018-06" db="EMBL/GenBank/DDBJ databases">
        <authorList>
            <consortium name="Pathogen Informatics"/>
            <person name="Doyle S."/>
        </authorList>
    </citation>
    <scope>NUCLEOTIDE SEQUENCE [LARGE SCALE GENOMIC DNA]</scope>
    <source>
        <strain evidence="2 3">NCTC11661</strain>
    </source>
</reference>
<proteinExistence type="predicted"/>
<dbReference type="InterPro" id="IPR015943">
    <property type="entry name" value="WD40/YVTN_repeat-like_dom_sf"/>
</dbReference>
<dbReference type="InterPro" id="IPR036890">
    <property type="entry name" value="HATPase_C_sf"/>
</dbReference>
<dbReference type="Gene3D" id="2.130.10.10">
    <property type="entry name" value="YVTN repeat-like/Quinoprotein amine dehydrogenase"/>
    <property type="match status" value="1"/>
</dbReference>
<dbReference type="SUPFAM" id="SSF50998">
    <property type="entry name" value="Quinoprotein alcohol dehydrogenase-like"/>
    <property type="match status" value="1"/>
</dbReference>
<dbReference type="Proteomes" id="UP000255515">
    <property type="component" value="Unassembled WGS sequence"/>
</dbReference>
<feature type="transmembrane region" description="Helical" evidence="1">
    <location>
        <begin position="749"/>
        <end position="771"/>
    </location>
</feature>
<keyword evidence="1" id="KW-0472">Membrane</keyword>
<dbReference type="RefSeq" id="WP_002664762.1">
    <property type="nucleotide sequence ID" value="NZ_UFTJ01000003.1"/>
</dbReference>
<dbReference type="InterPro" id="IPR011047">
    <property type="entry name" value="Quinoprotein_ADH-like_sf"/>
</dbReference>
<evidence type="ECO:0000256" key="1">
    <source>
        <dbReference type="SAM" id="Phobius"/>
    </source>
</evidence>
<organism evidence="2 3">
    <name type="scientific">Bergeyella zoohelcum</name>
    <dbReference type="NCBI Taxonomy" id="1015"/>
    <lineage>
        <taxon>Bacteria</taxon>
        <taxon>Pseudomonadati</taxon>
        <taxon>Bacteroidota</taxon>
        <taxon>Flavobacteriia</taxon>
        <taxon>Flavobacteriales</taxon>
        <taxon>Weeksellaceae</taxon>
        <taxon>Bergeyella</taxon>
    </lineage>
</organism>
<dbReference type="Gene3D" id="2.60.40.10">
    <property type="entry name" value="Immunoglobulins"/>
    <property type="match status" value="1"/>
</dbReference>
<keyword evidence="1" id="KW-0812">Transmembrane</keyword>
<dbReference type="InterPro" id="IPR050640">
    <property type="entry name" value="Bact_2-comp_sensor_kinase"/>
</dbReference>
<keyword evidence="1" id="KW-1133">Transmembrane helix</keyword>
<gene>
    <name evidence="2" type="ORF">NCTC11661_01514</name>
</gene>
<accession>A0A380ZUE4</accession>
<dbReference type="EMBL" id="UFTJ01000003">
    <property type="protein sequence ID" value="SUV52376.1"/>
    <property type="molecule type" value="Genomic_DNA"/>
</dbReference>
<sequence>MKIFVSVLMLSFFSLSWGQKQKLPAWENNIYWYNQYNTGRTFFNVWADIFPLPNGEVFLKPYYGDAAKIGANYYTNVKKHLTEIGEYTNTFSIKNQVFIIFKNQIYRINSIDSYKEKQYQLITTLPQYYYDNTLVQNHRAYIAGRNDETQTSALYLFDGEQIRELKKFKGAFMKIGIYHGVQYWFLKDRKNKKTTFYTLKDSEIKAVKQVPFVINELHFNSLEDFYFVGEETPYREAIFHYKNGKTSIAFPLHHAYTSSAFQSFFTHKNGQLTQFYDLNKSEKPFAQTTAVEKVHKKTYSPETESIYFGTMNDLARMFLLLKKYPRLFNESNSDAIFSIGQTADGKVWTGSYNGYITTLDGEKQTQSKVQEVLALPGGISVGNKHIINDQYTLSLLLFENENRYKKIAENVAGFYNFVSSKNIFYAGVNNYRGLMYKPVKDIENTQISWKFAGKEKGIHLINCLTIAEDRFGNIWTGHTSSGIAVYQPDKDQGKTWRIDKNEIPFGSGAMLTDSYQTLWIATTKGQLYYWNGKHKEDFDTKNFISLHHPLLDLDHENISFIHQWKDYLILGKHNKILLLDLKAWYSAKEVKIRYLNPVEAAFSGMLGQNTIFTDFRDETLWFSTTDMLYNWDIKRWTKLPTYKVKPVLNIKTEKVDFTLQSKEKTRLAPDQNSLELNVFYQAKDNMPRFISMILTHESETSTTHQKLGTDRKFDFKNLASGNYTAKVLVCQQDGSYEEFSYPIEISKHWWEYWTFWATLSLLIISIIYLYFRKHREVERQKATITQLNLITLSKQFRPHFMLNALNSLGSEMIGMPHAERIISRIGESINIMYSFIKKNKIYLPFEMEWKLTLNTIDIQKEIFIKELEFTHQGLEIIPKNYNIPIGLVQIMVENALLHGIRHRKSPPYLLKISISQADKFYYIEIEDNGVGKENSAKFINSKKNGTGIQKTYETIAIINSKIPNALAIEFEEINPMDKENPGTRVRIKMKKNIHYENHDL</sequence>
<dbReference type="AlphaFoldDB" id="A0A380ZUE4"/>
<evidence type="ECO:0000313" key="2">
    <source>
        <dbReference type="EMBL" id="SUV52376.1"/>
    </source>
</evidence>
<name>A0A380ZUE4_9FLAO</name>
<dbReference type="PANTHER" id="PTHR34220">
    <property type="entry name" value="SENSOR HISTIDINE KINASE YPDA"/>
    <property type="match status" value="1"/>
</dbReference>
<evidence type="ECO:0000313" key="3">
    <source>
        <dbReference type="Proteomes" id="UP000255515"/>
    </source>
</evidence>
<dbReference type="PANTHER" id="PTHR34220:SF7">
    <property type="entry name" value="SENSOR HISTIDINE KINASE YPDA"/>
    <property type="match status" value="1"/>
</dbReference>
<protein>
    <submittedName>
        <fullName evidence="2">Uncharacterized protein</fullName>
    </submittedName>
</protein>
<dbReference type="InterPro" id="IPR013783">
    <property type="entry name" value="Ig-like_fold"/>
</dbReference>